<dbReference type="AlphaFoldDB" id="A0A2G3A708"/>
<reference evidence="1 2" key="2">
    <citation type="journal article" date="2017" name="Genome Biol.">
        <title>New reference genome sequences of hot pepper reveal the massive evolution of plant disease-resistance genes by retroduplication.</title>
        <authorList>
            <person name="Kim S."/>
            <person name="Park J."/>
            <person name="Yeom S.I."/>
            <person name="Kim Y.M."/>
            <person name="Seo E."/>
            <person name="Kim K.T."/>
            <person name="Kim M.S."/>
            <person name="Lee J.M."/>
            <person name="Cheong K."/>
            <person name="Shin H.S."/>
            <person name="Kim S.B."/>
            <person name="Han K."/>
            <person name="Lee J."/>
            <person name="Park M."/>
            <person name="Lee H.A."/>
            <person name="Lee H.Y."/>
            <person name="Lee Y."/>
            <person name="Oh S."/>
            <person name="Lee J.H."/>
            <person name="Choi E."/>
            <person name="Choi E."/>
            <person name="Lee S.E."/>
            <person name="Jeon J."/>
            <person name="Kim H."/>
            <person name="Choi G."/>
            <person name="Song H."/>
            <person name="Lee J."/>
            <person name="Lee S.C."/>
            <person name="Kwon J.K."/>
            <person name="Lee H.Y."/>
            <person name="Koo N."/>
            <person name="Hong Y."/>
            <person name="Kim R.W."/>
            <person name="Kang W.H."/>
            <person name="Huh J.H."/>
            <person name="Kang B.C."/>
            <person name="Yang T.J."/>
            <person name="Lee Y.H."/>
            <person name="Bennetzen J.L."/>
            <person name="Choi D."/>
        </authorList>
    </citation>
    <scope>NUCLEOTIDE SEQUENCE [LARGE SCALE GENOMIC DNA]</scope>
    <source>
        <strain evidence="2">cv. CM334</strain>
    </source>
</reference>
<accession>A0A2G3A708</accession>
<dbReference type="Proteomes" id="UP000222542">
    <property type="component" value="Unassembled WGS sequence"/>
</dbReference>
<keyword evidence="2" id="KW-1185">Reference proteome</keyword>
<organism evidence="1 2">
    <name type="scientific">Capsicum annuum</name>
    <name type="common">Capsicum pepper</name>
    <dbReference type="NCBI Taxonomy" id="4072"/>
    <lineage>
        <taxon>Eukaryota</taxon>
        <taxon>Viridiplantae</taxon>
        <taxon>Streptophyta</taxon>
        <taxon>Embryophyta</taxon>
        <taxon>Tracheophyta</taxon>
        <taxon>Spermatophyta</taxon>
        <taxon>Magnoliopsida</taxon>
        <taxon>eudicotyledons</taxon>
        <taxon>Gunneridae</taxon>
        <taxon>Pentapetalae</taxon>
        <taxon>asterids</taxon>
        <taxon>lamiids</taxon>
        <taxon>Solanales</taxon>
        <taxon>Solanaceae</taxon>
        <taxon>Solanoideae</taxon>
        <taxon>Capsiceae</taxon>
        <taxon>Capsicum</taxon>
    </lineage>
</organism>
<reference evidence="1 2" key="1">
    <citation type="journal article" date="2014" name="Nat. Genet.">
        <title>Genome sequence of the hot pepper provides insights into the evolution of pungency in Capsicum species.</title>
        <authorList>
            <person name="Kim S."/>
            <person name="Park M."/>
            <person name="Yeom S.I."/>
            <person name="Kim Y.M."/>
            <person name="Lee J.M."/>
            <person name="Lee H.A."/>
            <person name="Seo E."/>
            <person name="Choi J."/>
            <person name="Cheong K."/>
            <person name="Kim K.T."/>
            <person name="Jung K."/>
            <person name="Lee G.W."/>
            <person name="Oh S.K."/>
            <person name="Bae C."/>
            <person name="Kim S.B."/>
            <person name="Lee H.Y."/>
            <person name="Kim S.Y."/>
            <person name="Kim M.S."/>
            <person name="Kang B.C."/>
            <person name="Jo Y.D."/>
            <person name="Yang H.B."/>
            <person name="Jeong H.J."/>
            <person name="Kang W.H."/>
            <person name="Kwon J.K."/>
            <person name="Shin C."/>
            <person name="Lim J.Y."/>
            <person name="Park J.H."/>
            <person name="Huh J.H."/>
            <person name="Kim J.S."/>
            <person name="Kim B.D."/>
            <person name="Cohen O."/>
            <person name="Paran I."/>
            <person name="Suh M.C."/>
            <person name="Lee S.B."/>
            <person name="Kim Y.K."/>
            <person name="Shin Y."/>
            <person name="Noh S.J."/>
            <person name="Park J."/>
            <person name="Seo Y.S."/>
            <person name="Kwon S.Y."/>
            <person name="Kim H.A."/>
            <person name="Park J.M."/>
            <person name="Kim H.J."/>
            <person name="Choi S.B."/>
            <person name="Bosland P.W."/>
            <person name="Reeves G."/>
            <person name="Jo S.H."/>
            <person name="Lee B.W."/>
            <person name="Cho H.T."/>
            <person name="Choi H.S."/>
            <person name="Lee M.S."/>
            <person name="Yu Y."/>
            <person name="Do Choi Y."/>
            <person name="Park B.S."/>
            <person name="van Deynze A."/>
            <person name="Ashrafi H."/>
            <person name="Hill T."/>
            <person name="Kim W.T."/>
            <person name="Pai H.S."/>
            <person name="Ahn H.K."/>
            <person name="Yeam I."/>
            <person name="Giovannoni J.J."/>
            <person name="Rose J.K."/>
            <person name="Sorensen I."/>
            <person name="Lee S.J."/>
            <person name="Kim R.W."/>
            <person name="Choi I.Y."/>
            <person name="Choi B.S."/>
            <person name="Lim J.S."/>
            <person name="Lee Y.H."/>
            <person name="Choi D."/>
        </authorList>
    </citation>
    <scope>NUCLEOTIDE SEQUENCE [LARGE SCALE GENOMIC DNA]</scope>
    <source>
        <strain evidence="2">cv. CM334</strain>
    </source>
</reference>
<sequence>MILLSMVMCSPNRASKNSKMMPRTSLAIIEASMICLPFMNALYDFPAMSTLTLWISDSKAGVEATEKGSHNRSWKGKAVVVGSETSGNSMIPKYKFFDFLRFHGHADPSGWLNRDLPSWDECQCNLSFGPPIRIQKLGDLTKLHQIGFVGNYQE</sequence>
<dbReference type="EMBL" id="AYRZ02000002">
    <property type="protein sequence ID" value="PHT89973.1"/>
    <property type="molecule type" value="Genomic_DNA"/>
</dbReference>
<evidence type="ECO:0000313" key="2">
    <source>
        <dbReference type="Proteomes" id="UP000222542"/>
    </source>
</evidence>
<comment type="caution">
    <text evidence="1">The sequence shown here is derived from an EMBL/GenBank/DDBJ whole genome shotgun (WGS) entry which is preliminary data.</text>
</comment>
<evidence type="ECO:0000313" key="1">
    <source>
        <dbReference type="EMBL" id="PHT89973.1"/>
    </source>
</evidence>
<gene>
    <name evidence="1" type="ORF">T459_05086</name>
</gene>
<proteinExistence type="predicted"/>
<dbReference type="Gramene" id="PHT89973">
    <property type="protein sequence ID" value="PHT89973"/>
    <property type="gene ID" value="T459_05086"/>
</dbReference>
<protein>
    <submittedName>
        <fullName evidence="1">Uncharacterized protein</fullName>
    </submittedName>
</protein>
<name>A0A2G3A708_CAPAN</name>